<evidence type="ECO:0000313" key="3">
    <source>
        <dbReference type="EMBL" id="ABC78272.1"/>
    </source>
</evidence>
<feature type="chain" id="PRO_5004212319" evidence="1">
    <location>
        <begin position="25"/>
        <end position="151"/>
    </location>
</feature>
<dbReference type="RefSeq" id="WP_011418291.1">
    <property type="nucleotide sequence ID" value="NC_007759.1"/>
</dbReference>
<feature type="signal peptide" evidence="1">
    <location>
        <begin position="1"/>
        <end position="24"/>
    </location>
</feature>
<gene>
    <name evidence="3" type="ORF">SYN_01583</name>
</gene>
<dbReference type="STRING" id="56780.SYN_01583"/>
<dbReference type="HOGENOM" id="CLU_139656_0_0_7"/>
<keyword evidence="4" id="KW-1185">Reference proteome</keyword>
<evidence type="ECO:0000256" key="1">
    <source>
        <dbReference type="SAM" id="SignalP"/>
    </source>
</evidence>
<evidence type="ECO:0000259" key="2">
    <source>
        <dbReference type="Pfam" id="PF26390"/>
    </source>
</evidence>
<dbReference type="OrthoDB" id="5455132at2"/>
<feature type="domain" description="Magnetosome protein MamS/MamX" evidence="2">
    <location>
        <begin position="50"/>
        <end position="135"/>
    </location>
</feature>
<protein>
    <submittedName>
        <fullName evidence="3">Hypothetical exported protein</fullName>
    </submittedName>
</protein>
<proteinExistence type="predicted"/>
<reference evidence="3 4" key="1">
    <citation type="journal article" date="2007" name="Proc. Natl. Acad. Sci. U.S.A.">
        <title>The genome of Syntrophus aciditrophicus: life at the thermodynamic limit of microbial growth.</title>
        <authorList>
            <person name="McInerney M.J."/>
            <person name="Rohlin L."/>
            <person name="Mouttaki H."/>
            <person name="Kim U."/>
            <person name="Krupp R.S."/>
            <person name="Rios-Hernandez L."/>
            <person name="Sieber J."/>
            <person name="Struchtemeyer C.G."/>
            <person name="Bhattacharyya A."/>
            <person name="Campbell J.W."/>
            <person name="Gunsalus R.P."/>
        </authorList>
    </citation>
    <scope>NUCLEOTIDE SEQUENCE [LARGE SCALE GENOMIC DNA]</scope>
    <source>
        <strain evidence="3 4">SB</strain>
    </source>
</reference>
<keyword evidence="1" id="KW-0732">Signal</keyword>
<dbReference type="InParanoid" id="Q2LW08"/>
<dbReference type="Pfam" id="PF26390">
    <property type="entry name" value="MamS_MamX"/>
    <property type="match status" value="1"/>
</dbReference>
<accession>Q2LW08</accession>
<dbReference type="InterPro" id="IPR058837">
    <property type="entry name" value="MamS_MamX_dom"/>
</dbReference>
<dbReference type="AlphaFoldDB" id="Q2LW08"/>
<dbReference type="Proteomes" id="UP000001933">
    <property type="component" value="Chromosome"/>
</dbReference>
<dbReference type="KEGG" id="sat:SYN_01583"/>
<evidence type="ECO:0000313" key="4">
    <source>
        <dbReference type="Proteomes" id="UP000001933"/>
    </source>
</evidence>
<organism evidence="3 4">
    <name type="scientific">Syntrophus aciditrophicus (strain SB)</name>
    <dbReference type="NCBI Taxonomy" id="56780"/>
    <lineage>
        <taxon>Bacteria</taxon>
        <taxon>Pseudomonadati</taxon>
        <taxon>Thermodesulfobacteriota</taxon>
        <taxon>Syntrophia</taxon>
        <taxon>Syntrophales</taxon>
        <taxon>Syntrophaceae</taxon>
        <taxon>Syntrophus</taxon>
    </lineage>
</organism>
<dbReference type="EMBL" id="CP000252">
    <property type="protein sequence ID" value="ABC78272.1"/>
    <property type="molecule type" value="Genomic_DNA"/>
</dbReference>
<sequence length="151" mass="16714">MKKFTFLTAMIFVISLSLVSESFAQTGMMWRGSGGWGTGTPYGRIYNPATVETIAGEVTGIDKITPFRGMNYGVHMTVKTDKEVISIHLGPGWFIENQDVNINNGDKVEVKGSRVTFNGKPAIIAAEIKKGKDVLKLRDENGFPVWSGWRR</sequence>
<name>Q2LW08_SYNAS</name>
<dbReference type="eggNOG" id="ENOG5031MME">
    <property type="taxonomic scope" value="Bacteria"/>
</dbReference>